<dbReference type="AlphaFoldDB" id="A0A915PPK1"/>
<dbReference type="SUPFAM" id="SSF53335">
    <property type="entry name" value="S-adenosyl-L-methionine-dependent methyltransferases"/>
    <property type="match status" value="1"/>
</dbReference>
<organism evidence="1 2">
    <name type="scientific">Setaria digitata</name>
    <dbReference type="NCBI Taxonomy" id="48799"/>
    <lineage>
        <taxon>Eukaryota</taxon>
        <taxon>Metazoa</taxon>
        <taxon>Ecdysozoa</taxon>
        <taxon>Nematoda</taxon>
        <taxon>Chromadorea</taxon>
        <taxon>Rhabditida</taxon>
        <taxon>Spirurina</taxon>
        <taxon>Spiruromorpha</taxon>
        <taxon>Filarioidea</taxon>
        <taxon>Setariidae</taxon>
        <taxon>Setaria</taxon>
    </lineage>
</organism>
<dbReference type="Pfam" id="PF05219">
    <property type="entry name" value="DREV"/>
    <property type="match status" value="1"/>
</dbReference>
<keyword evidence="1" id="KW-1185">Reference proteome</keyword>
<proteinExistence type="predicted"/>
<dbReference type="WBParaSite" id="sdigi.contig217.g6253.t1">
    <property type="protein sequence ID" value="sdigi.contig217.g6253.t1"/>
    <property type="gene ID" value="sdigi.contig217.g6253"/>
</dbReference>
<evidence type="ECO:0000313" key="1">
    <source>
        <dbReference type="Proteomes" id="UP000887581"/>
    </source>
</evidence>
<dbReference type="PANTHER" id="PTHR12890">
    <property type="entry name" value="DREV PROTEIN"/>
    <property type="match status" value="1"/>
</dbReference>
<dbReference type="InterPro" id="IPR007884">
    <property type="entry name" value="METL9"/>
</dbReference>
<dbReference type="Gene3D" id="3.40.50.150">
    <property type="entry name" value="Vaccinia Virus protein VP39"/>
    <property type="match status" value="1"/>
</dbReference>
<dbReference type="GO" id="GO:0106370">
    <property type="term" value="F:protein-L-histidine N-pros-methyltransferase activity"/>
    <property type="evidence" value="ECO:0007669"/>
    <property type="project" value="InterPro"/>
</dbReference>
<dbReference type="PANTHER" id="PTHR12890:SF0">
    <property type="entry name" value="PROTEIN-L-HISTIDINE N-PROS-METHYLTRANSFERASE"/>
    <property type="match status" value="1"/>
</dbReference>
<reference evidence="2" key="1">
    <citation type="submission" date="2022-11" db="UniProtKB">
        <authorList>
            <consortium name="WormBaseParasite"/>
        </authorList>
    </citation>
    <scope>IDENTIFICATION</scope>
</reference>
<protein>
    <submittedName>
        <fullName evidence="2">DREV methyltransferase</fullName>
    </submittedName>
</protein>
<dbReference type="Proteomes" id="UP000887581">
    <property type="component" value="Unplaced"/>
</dbReference>
<name>A0A915PPK1_9BILA</name>
<sequence length="328" mass="37280">MFRGQRITRMLLEKEEMDHRLLASDHSEWYCIERTAITPYMLNKFHQFCIDDSMEKFLQNSLETSNSICLQVYYALVTSMLSIALTKTSINGILGRGGMHLFSLTQLRKFLDIPPEWVSYDKKLLDLGAGDGRITATMARLYGTVSVTEASKVMEWRLKQYGFTIVPMDTWHQSGTYHLVSALNLLDRHHSPTLLLDQLHSLTLRSNSLLLLAVVLPLHQYVEFHPTERTNQPDIHSYFFPDTKILVNGETFEEQAGSLVVDVLEPAGFELVKWSKLPYLSEGDFGGPVYHLDDAVFLLKPKNTSSTGSIFSALSSQNSIFSRDFTSL</sequence>
<evidence type="ECO:0000313" key="2">
    <source>
        <dbReference type="WBParaSite" id="sdigi.contig217.g6253.t1"/>
    </source>
</evidence>
<accession>A0A915PPK1</accession>
<dbReference type="InterPro" id="IPR029063">
    <property type="entry name" value="SAM-dependent_MTases_sf"/>
</dbReference>